<sequence length="228" mass="26014">MAPPKQSTELKNRALPPWFGEKHSEDRLCKVRKFPAVLQVTTDTGRETFGTFEKDSPFRIQKARIASLKNTYGSRIPPLTDAGLDPRQFPNNYREEVYLVEADQTESIETVGGEGGQKILQMVLKKDAHFTGRRQQADSFDAGTSQAKLASIFRKTAGLKVNVTMKLDKDDEVKVLRHIPIMMSARKCTTDEKPRDDFFFARFAEYGRNSAQPFDNYRSNRVELPYMP</sequence>
<gene>
    <name evidence="1" type="ORF">AC578_4695</name>
</gene>
<dbReference type="AlphaFoldDB" id="A0A139H7G1"/>
<organism evidence="1 2">
    <name type="scientific">Pseudocercospora eumusae</name>
    <dbReference type="NCBI Taxonomy" id="321146"/>
    <lineage>
        <taxon>Eukaryota</taxon>
        <taxon>Fungi</taxon>
        <taxon>Dikarya</taxon>
        <taxon>Ascomycota</taxon>
        <taxon>Pezizomycotina</taxon>
        <taxon>Dothideomycetes</taxon>
        <taxon>Dothideomycetidae</taxon>
        <taxon>Mycosphaerellales</taxon>
        <taxon>Mycosphaerellaceae</taxon>
        <taxon>Pseudocercospora</taxon>
    </lineage>
</organism>
<proteinExistence type="predicted"/>
<dbReference type="Proteomes" id="UP000070133">
    <property type="component" value="Unassembled WGS sequence"/>
</dbReference>
<accession>A0A139H7G1</accession>
<evidence type="ECO:0000313" key="1">
    <source>
        <dbReference type="EMBL" id="KXS98364.1"/>
    </source>
</evidence>
<evidence type="ECO:0000313" key="2">
    <source>
        <dbReference type="Proteomes" id="UP000070133"/>
    </source>
</evidence>
<protein>
    <submittedName>
        <fullName evidence="1">Uncharacterized protein</fullName>
    </submittedName>
</protein>
<keyword evidence="2" id="KW-1185">Reference proteome</keyword>
<reference evidence="1 2" key="1">
    <citation type="submission" date="2015-07" db="EMBL/GenBank/DDBJ databases">
        <title>Comparative genomics of the Sigatoka disease complex on banana suggests a link between parallel evolutionary changes in Pseudocercospora fijiensis and Pseudocercospora eumusae and increased virulence on the banana host.</title>
        <authorList>
            <person name="Chang T.-C."/>
            <person name="Salvucci A."/>
            <person name="Crous P.W."/>
            <person name="Stergiopoulos I."/>
        </authorList>
    </citation>
    <scope>NUCLEOTIDE SEQUENCE [LARGE SCALE GENOMIC DNA]</scope>
    <source>
        <strain evidence="1 2">CBS 114824</strain>
    </source>
</reference>
<dbReference type="EMBL" id="LFZN01000115">
    <property type="protein sequence ID" value="KXS98364.1"/>
    <property type="molecule type" value="Genomic_DNA"/>
</dbReference>
<name>A0A139H7G1_9PEZI</name>
<comment type="caution">
    <text evidence="1">The sequence shown here is derived from an EMBL/GenBank/DDBJ whole genome shotgun (WGS) entry which is preliminary data.</text>
</comment>